<dbReference type="SUPFAM" id="SSF52047">
    <property type="entry name" value="RNI-like"/>
    <property type="match status" value="1"/>
</dbReference>
<dbReference type="Gene3D" id="3.80.10.10">
    <property type="entry name" value="Ribonuclease Inhibitor"/>
    <property type="match status" value="1"/>
</dbReference>
<dbReference type="Proteomes" id="UP001149163">
    <property type="component" value="Unassembled WGS sequence"/>
</dbReference>
<dbReference type="GeneID" id="81421935"/>
<keyword evidence="2" id="KW-1185">Reference proteome</keyword>
<accession>A0A9W9IE51</accession>
<dbReference type="EMBL" id="JAPQKN010000001">
    <property type="protein sequence ID" value="KAJ5174757.1"/>
    <property type="molecule type" value="Genomic_DNA"/>
</dbReference>
<comment type="caution">
    <text evidence="1">The sequence shown here is derived from an EMBL/GenBank/DDBJ whole genome shotgun (WGS) entry which is preliminary data.</text>
</comment>
<reference evidence="1" key="1">
    <citation type="submission" date="2022-11" db="EMBL/GenBank/DDBJ databases">
        <authorList>
            <person name="Petersen C."/>
        </authorList>
    </citation>
    <scope>NUCLEOTIDE SEQUENCE</scope>
    <source>
        <strain evidence="1">IBT 26290</strain>
    </source>
</reference>
<evidence type="ECO:0000313" key="1">
    <source>
        <dbReference type="EMBL" id="KAJ5174757.1"/>
    </source>
</evidence>
<proteinExistence type="predicted"/>
<evidence type="ECO:0000313" key="2">
    <source>
        <dbReference type="Proteomes" id="UP001149163"/>
    </source>
</evidence>
<dbReference type="AlphaFoldDB" id="A0A9W9IE51"/>
<dbReference type="OrthoDB" id="2125396at2759"/>
<sequence>MHSPHLPTEVLICIAEWLSCDPPYDPTLNPFGWYSVGISYLYSFPQLWEGNRFVQFTNTVSPPLGLPKSKVDLGTMVKVLHLGGLVHQSSNSQTARLLGRLKKGLTKFVAPQTGLAQVVNGLAAISKCRELRHLDLRLVRGRSIDFPRIKKAVSNLQQLRSLFLPATMEMTPTDSSAGEWPPRLSYMTVGGYFNPELMPTFNWPPNISKLQLRYCTELDTPVLKNIFSNEQLRTSLKGLILNNTNWEMFSEEESDVLYSLPNLDYLKMPLDFMKYLMILPVRHERQPLPLRTLELTQRYFRDDLNFNFSEELLKALSNNLRNLWALGIGESSLDDIKDSYKRIDDEIWKHVETSSDDEFDKLGIEDVGIYTIDDDTGCGDRTLVAPVNDFNI</sequence>
<organism evidence="1 2">
    <name type="scientific">Penicillium canariense</name>
    <dbReference type="NCBI Taxonomy" id="189055"/>
    <lineage>
        <taxon>Eukaryota</taxon>
        <taxon>Fungi</taxon>
        <taxon>Dikarya</taxon>
        <taxon>Ascomycota</taxon>
        <taxon>Pezizomycotina</taxon>
        <taxon>Eurotiomycetes</taxon>
        <taxon>Eurotiomycetidae</taxon>
        <taxon>Eurotiales</taxon>
        <taxon>Aspergillaceae</taxon>
        <taxon>Penicillium</taxon>
    </lineage>
</organism>
<dbReference type="InterPro" id="IPR032675">
    <property type="entry name" value="LRR_dom_sf"/>
</dbReference>
<reference evidence="1" key="2">
    <citation type="journal article" date="2023" name="IMA Fungus">
        <title>Comparative genomic study of the Penicillium genus elucidates a diverse pangenome and 15 lateral gene transfer events.</title>
        <authorList>
            <person name="Petersen C."/>
            <person name="Sorensen T."/>
            <person name="Nielsen M.R."/>
            <person name="Sondergaard T.E."/>
            <person name="Sorensen J.L."/>
            <person name="Fitzpatrick D.A."/>
            <person name="Frisvad J.C."/>
            <person name="Nielsen K.L."/>
        </authorList>
    </citation>
    <scope>NUCLEOTIDE SEQUENCE</scope>
    <source>
        <strain evidence="1">IBT 26290</strain>
    </source>
</reference>
<name>A0A9W9IE51_9EURO</name>
<dbReference type="RefSeq" id="XP_056546365.1">
    <property type="nucleotide sequence ID" value="XM_056682759.1"/>
</dbReference>
<protein>
    <submittedName>
        <fullName evidence="1">Uncharacterized protein</fullName>
    </submittedName>
</protein>
<gene>
    <name evidence="1" type="ORF">N7482_000634</name>
</gene>